<evidence type="ECO:0000256" key="4">
    <source>
        <dbReference type="ARBA" id="ARBA00022679"/>
    </source>
</evidence>
<keyword evidence="10" id="KW-0812">Transmembrane</keyword>
<dbReference type="GO" id="GO:0005524">
    <property type="term" value="F:ATP binding"/>
    <property type="evidence" value="ECO:0007669"/>
    <property type="project" value="UniProtKB-KW"/>
</dbReference>
<feature type="transmembrane region" description="Helical" evidence="10">
    <location>
        <begin position="147"/>
        <end position="166"/>
    </location>
</feature>
<evidence type="ECO:0000256" key="5">
    <source>
        <dbReference type="ARBA" id="ARBA00022741"/>
    </source>
</evidence>
<evidence type="ECO:0000259" key="11">
    <source>
        <dbReference type="Pfam" id="PF02518"/>
    </source>
</evidence>
<feature type="transmembrane region" description="Helical" evidence="10">
    <location>
        <begin position="69"/>
        <end position="86"/>
    </location>
</feature>
<feature type="region of interest" description="Disordered" evidence="9">
    <location>
        <begin position="370"/>
        <end position="398"/>
    </location>
</feature>
<organism evidence="13 14">
    <name type="scientific">Pseudosporangium ferrugineum</name>
    <dbReference type="NCBI Taxonomy" id="439699"/>
    <lineage>
        <taxon>Bacteria</taxon>
        <taxon>Bacillati</taxon>
        <taxon>Actinomycetota</taxon>
        <taxon>Actinomycetes</taxon>
        <taxon>Micromonosporales</taxon>
        <taxon>Micromonosporaceae</taxon>
        <taxon>Pseudosporangium</taxon>
    </lineage>
</organism>
<evidence type="ECO:0000313" key="14">
    <source>
        <dbReference type="Proteomes" id="UP000239209"/>
    </source>
</evidence>
<dbReference type="EC" id="2.7.13.3" evidence="2"/>
<accession>A0A2T0RLE5</accession>
<evidence type="ECO:0000256" key="8">
    <source>
        <dbReference type="ARBA" id="ARBA00023012"/>
    </source>
</evidence>
<dbReference type="AlphaFoldDB" id="A0A2T0RLE5"/>
<feature type="compositionally biased region" description="Low complexity" evidence="9">
    <location>
        <begin position="383"/>
        <end position="398"/>
    </location>
</feature>
<evidence type="ECO:0000256" key="10">
    <source>
        <dbReference type="SAM" id="Phobius"/>
    </source>
</evidence>
<evidence type="ECO:0000313" key="13">
    <source>
        <dbReference type="EMBL" id="PRY21940.1"/>
    </source>
</evidence>
<dbReference type="InterPro" id="IPR003594">
    <property type="entry name" value="HATPase_dom"/>
</dbReference>
<evidence type="ECO:0000256" key="9">
    <source>
        <dbReference type="SAM" id="MobiDB-lite"/>
    </source>
</evidence>
<keyword evidence="5" id="KW-0547">Nucleotide-binding</keyword>
<reference evidence="13 14" key="1">
    <citation type="submission" date="2018-03" db="EMBL/GenBank/DDBJ databases">
        <title>Genomic Encyclopedia of Archaeal and Bacterial Type Strains, Phase II (KMG-II): from individual species to whole genera.</title>
        <authorList>
            <person name="Goeker M."/>
        </authorList>
    </citation>
    <scope>NUCLEOTIDE SEQUENCE [LARGE SCALE GENOMIC DNA]</scope>
    <source>
        <strain evidence="13 14">DSM 45348</strain>
    </source>
</reference>
<name>A0A2T0RLE5_9ACTN</name>
<dbReference type="GO" id="GO:0016020">
    <property type="term" value="C:membrane"/>
    <property type="evidence" value="ECO:0007669"/>
    <property type="project" value="InterPro"/>
</dbReference>
<dbReference type="Gene3D" id="3.30.565.10">
    <property type="entry name" value="Histidine kinase-like ATPase, C-terminal domain"/>
    <property type="match status" value="1"/>
</dbReference>
<dbReference type="GO" id="GO:0000155">
    <property type="term" value="F:phosphorelay sensor kinase activity"/>
    <property type="evidence" value="ECO:0007669"/>
    <property type="project" value="InterPro"/>
</dbReference>
<evidence type="ECO:0000256" key="2">
    <source>
        <dbReference type="ARBA" id="ARBA00012438"/>
    </source>
</evidence>
<protein>
    <recommendedName>
        <fullName evidence="2">histidine kinase</fullName>
        <ecNumber evidence="2">2.7.13.3</ecNumber>
    </recommendedName>
</protein>
<keyword evidence="6 13" id="KW-0418">Kinase</keyword>
<keyword evidence="7" id="KW-0067">ATP-binding</keyword>
<dbReference type="PANTHER" id="PTHR24421">
    <property type="entry name" value="NITRATE/NITRITE SENSOR PROTEIN NARX-RELATED"/>
    <property type="match status" value="1"/>
</dbReference>
<dbReference type="Proteomes" id="UP000239209">
    <property type="component" value="Unassembled WGS sequence"/>
</dbReference>
<sequence length="398" mass="41669">MRPPGSWQSPRPWGSAQRRARAAVVIALGFHVLGDWKHATALDRPAGIVAAALLLLGPLTLILRDRVPVAVLAAAGTASLGVGVLLPPSGTYAVAPAMALYAAVKAGRARPAAAVTAALYAAYLTVTRFLAGPLGVPEDVRPDLRDALTLALAAALMMFLGGAARARSAYLAELTKVHAARARAKEEQERRQASDERLRIARELHDVLGHHLSLINVQAGVGLHLMDNRPEQAREALTAIKTASAEALREVRAVLGVLRPDEEAAPRQPALGLDRLDDLTADAGLPVRTATTGPRRPLPAEVDRAAYRIVQEALTNVRRHAAASTADIAIEYAPGELRLRIRNDGAATDEPDGTGSGIAGMRARAESLGGTLSAGPLPEGGYLVATTLPTPATTEGEP</sequence>
<feature type="domain" description="Signal transduction histidine kinase subgroup 3 dimerisation and phosphoacceptor" evidence="12">
    <location>
        <begin position="196"/>
        <end position="262"/>
    </location>
</feature>
<dbReference type="InterPro" id="IPR036890">
    <property type="entry name" value="HATPase_C_sf"/>
</dbReference>
<dbReference type="Pfam" id="PF02518">
    <property type="entry name" value="HATPase_c"/>
    <property type="match status" value="1"/>
</dbReference>
<dbReference type="InterPro" id="IPR011712">
    <property type="entry name" value="Sig_transdc_His_kin_sub3_dim/P"/>
</dbReference>
<comment type="catalytic activity">
    <reaction evidence="1">
        <text>ATP + protein L-histidine = ADP + protein N-phospho-L-histidine.</text>
        <dbReference type="EC" id="2.7.13.3"/>
    </reaction>
</comment>
<feature type="transmembrane region" description="Helical" evidence="10">
    <location>
        <begin position="45"/>
        <end position="62"/>
    </location>
</feature>
<dbReference type="SUPFAM" id="SSF55874">
    <property type="entry name" value="ATPase domain of HSP90 chaperone/DNA topoisomerase II/histidine kinase"/>
    <property type="match status" value="1"/>
</dbReference>
<dbReference type="InterPro" id="IPR050482">
    <property type="entry name" value="Sensor_HK_TwoCompSys"/>
</dbReference>
<comment type="caution">
    <text evidence="13">The sequence shown here is derived from an EMBL/GenBank/DDBJ whole genome shotgun (WGS) entry which is preliminary data.</text>
</comment>
<keyword evidence="3" id="KW-0597">Phosphoprotein</keyword>
<keyword evidence="10" id="KW-1133">Transmembrane helix</keyword>
<feature type="domain" description="Histidine kinase/HSP90-like ATPase" evidence="11">
    <location>
        <begin position="304"/>
        <end position="390"/>
    </location>
</feature>
<dbReference type="Gene3D" id="1.20.5.1930">
    <property type="match status" value="1"/>
</dbReference>
<dbReference type="PANTHER" id="PTHR24421:SF10">
    <property type="entry name" value="NITRATE_NITRITE SENSOR PROTEIN NARQ"/>
    <property type="match status" value="1"/>
</dbReference>
<dbReference type="OrthoDB" id="227596at2"/>
<proteinExistence type="predicted"/>
<gene>
    <name evidence="13" type="ORF">CLV70_1185</name>
</gene>
<evidence type="ECO:0000256" key="7">
    <source>
        <dbReference type="ARBA" id="ARBA00022840"/>
    </source>
</evidence>
<dbReference type="Pfam" id="PF07730">
    <property type="entry name" value="HisKA_3"/>
    <property type="match status" value="1"/>
</dbReference>
<evidence type="ECO:0000259" key="12">
    <source>
        <dbReference type="Pfam" id="PF07730"/>
    </source>
</evidence>
<evidence type="ECO:0000256" key="3">
    <source>
        <dbReference type="ARBA" id="ARBA00022553"/>
    </source>
</evidence>
<dbReference type="CDD" id="cd16917">
    <property type="entry name" value="HATPase_UhpB-NarQ-NarX-like"/>
    <property type="match status" value="1"/>
</dbReference>
<dbReference type="EMBL" id="PVZG01000018">
    <property type="protein sequence ID" value="PRY21940.1"/>
    <property type="molecule type" value="Genomic_DNA"/>
</dbReference>
<keyword evidence="14" id="KW-1185">Reference proteome</keyword>
<keyword evidence="8" id="KW-0902">Two-component regulatory system</keyword>
<evidence type="ECO:0000256" key="6">
    <source>
        <dbReference type="ARBA" id="ARBA00022777"/>
    </source>
</evidence>
<keyword evidence="4" id="KW-0808">Transferase</keyword>
<keyword evidence="10" id="KW-0472">Membrane</keyword>
<dbReference type="GO" id="GO:0046983">
    <property type="term" value="F:protein dimerization activity"/>
    <property type="evidence" value="ECO:0007669"/>
    <property type="project" value="InterPro"/>
</dbReference>
<evidence type="ECO:0000256" key="1">
    <source>
        <dbReference type="ARBA" id="ARBA00000085"/>
    </source>
</evidence>